<keyword evidence="6" id="KW-1278">Translocase</keyword>
<evidence type="ECO:0000313" key="10">
    <source>
        <dbReference type="Proteomes" id="UP001597102"/>
    </source>
</evidence>
<evidence type="ECO:0000256" key="7">
    <source>
        <dbReference type="ARBA" id="ARBA00023136"/>
    </source>
</evidence>
<dbReference type="InterPro" id="IPR017871">
    <property type="entry name" value="ABC_transporter-like_CS"/>
</dbReference>
<dbReference type="GO" id="GO:0005524">
    <property type="term" value="F:ATP binding"/>
    <property type="evidence" value="ECO:0007669"/>
    <property type="project" value="UniProtKB-KW"/>
</dbReference>
<dbReference type="Pfam" id="PF00005">
    <property type="entry name" value="ABC_tran"/>
    <property type="match status" value="1"/>
</dbReference>
<keyword evidence="2" id="KW-0813">Transport</keyword>
<reference evidence="10" key="1">
    <citation type="journal article" date="2019" name="Int. J. Syst. Evol. Microbiol.">
        <title>The Global Catalogue of Microorganisms (GCM) 10K type strain sequencing project: providing services to taxonomists for standard genome sequencing and annotation.</title>
        <authorList>
            <consortium name="The Broad Institute Genomics Platform"/>
            <consortium name="The Broad Institute Genome Sequencing Center for Infectious Disease"/>
            <person name="Wu L."/>
            <person name="Ma J."/>
        </authorList>
    </citation>
    <scope>NUCLEOTIDE SEQUENCE [LARGE SCALE GENOMIC DNA]</scope>
    <source>
        <strain evidence="10">CCUG 61697</strain>
    </source>
</reference>
<dbReference type="PROSITE" id="PS00211">
    <property type="entry name" value="ABC_TRANSPORTER_1"/>
    <property type="match status" value="1"/>
</dbReference>
<dbReference type="Proteomes" id="UP001597102">
    <property type="component" value="Unassembled WGS sequence"/>
</dbReference>
<dbReference type="PROSITE" id="PS50893">
    <property type="entry name" value="ABC_TRANSPORTER_2"/>
    <property type="match status" value="1"/>
</dbReference>
<comment type="similarity">
    <text evidence="1">Belongs to the ABC transporter superfamily.</text>
</comment>
<evidence type="ECO:0000313" key="9">
    <source>
        <dbReference type="EMBL" id="MFD0985966.1"/>
    </source>
</evidence>
<evidence type="ECO:0000256" key="1">
    <source>
        <dbReference type="ARBA" id="ARBA00005417"/>
    </source>
</evidence>
<evidence type="ECO:0000256" key="6">
    <source>
        <dbReference type="ARBA" id="ARBA00022967"/>
    </source>
</evidence>
<keyword evidence="4" id="KW-0201">Cytochrome c-type biogenesis</keyword>
<sequence length="210" mass="22627">MDDPQRLEAQDLACRRGLRLVFEGLSFALSAGEALLLTGPNGAGKTSLLRLMAGFLPAETGDVRLLPEDDETPFGEHVHYIGHANGVKASLSVAENLRFWVEYYGAPDLSDDDLKAHLARFGLAEIASLPAGMLSAGQKRKLALCRLLAAPRPVWLLDEPSVSLDAASTKILAAIIKEHLKAGGMAIVASHTPLSLRFAHRLDLRAREMA</sequence>
<proteinExistence type="inferred from homology"/>
<organism evidence="9 10">
    <name type="scientific">Methyloligella solikamskensis</name>
    <dbReference type="NCBI Taxonomy" id="1177756"/>
    <lineage>
        <taxon>Bacteria</taxon>
        <taxon>Pseudomonadati</taxon>
        <taxon>Pseudomonadota</taxon>
        <taxon>Alphaproteobacteria</taxon>
        <taxon>Hyphomicrobiales</taxon>
        <taxon>Hyphomicrobiaceae</taxon>
        <taxon>Methyloligella</taxon>
    </lineage>
</organism>
<dbReference type="RefSeq" id="WP_379085223.1">
    <property type="nucleotide sequence ID" value="NZ_JBHTJO010000001.1"/>
</dbReference>
<dbReference type="NCBIfam" id="TIGR01189">
    <property type="entry name" value="ccmA"/>
    <property type="match status" value="1"/>
</dbReference>
<dbReference type="InterPro" id="IPR027417">
    <property type="entry name" value="P-loop_NTPase"/>
</dbReference>
<keyword evidence="3" id="KW-0547">Nucleotide-binding</keyword>
<protein>
    <submittedName>
        <fullName evidence="9">Heme ABC exporter ATP-binding protein CcmA</fullName>
    </submittedName>
</protein>
<evidence type="ECO:0000256" key="4">
    <source>
        <dbReference type="ARBA" id="ARBA00022748"/>
    </source>
</evidence>
<dbReference type="SUPFAM" id="SSF52540">
    <property type="entry name" value="P-loop containing nucleoside triphosphate hydrolases"/>
    <property type="match status" value="1"/>
</dbReference>
<evidence type="ECO:0000256" key="5">
    <source>
        <dbReference type="ARBA" id="ARBA00022840"/>
    </source>
</evidence>
<dbReference type="PANTHER" id="PTHR43499">
    <property type="entry name" value="ABC TRANSPORTER I FAMILY MEMBER 1"/>
    <property type="match status" value="1"/>
</dbReference>
<keyword evidence="5 9" id="KW-0067">ATP-binding</keyword>
<dbReference type="InterPro" id="IPR003593">
    <property type="entry name" value="AAA+_ATPase"/>
</dbReference>
<name>A0ABW3J6Q5_9HYPH</name>
<dbReference type="EMBL" id="JBHTJO010000001">
    <property type="protein sequence ID" value="MFD0985966.1"/>
    <property type="molecule type" value="Genomic_DNA"/>
</dbReference>
<evidence type="ECO:0000256" key="2">
    <source>
        <dbReference type="ARBA" id="ARBA00022448"/>
    </source>
</evidence>
<evidence type="ECO:0000259" key="8">
    <source>
        <dbReference type="PROSITE" id="PS50893"/>
    </source>
</evidence>
<evidence type="ECO:0000256" key="3">
    <source>
        <dbReference type="ARBA" id="ARBA00022741"/>
    </source>
</evidence>
<dbReference type="Gene3D" id="3.40.50.300">
    <property type="entry name" value="P-loop containing nucleotide triphosphate hydrolases"/>
    <property type="match status" value="1"/>
</dbReference>
<dbReference type="SMART" id="SM00382">
    <property type="entry name" value="AAA"/>
    <property type="match status" value="1"/>
</dbReference>
<dbReference type="PANTHER" id="PTHR43499:SF1">
    <property type="entry name" value="ABC TRANSPORTER I FAMILY MEMBER 1"/>
    <property type="match status" value="1"/>
</dbReference>
<feature type="domain" description="ABC transporter" evidence="8">
    <location>
        <begin position="7"/>
        <end position="209"/>
    </location>
</feature>
<keyword evidence="7" id="KW-0472">Membrane</keyword>
<dbReference type="InterPro" id="IPR003439">
    <property type="entry name" value="ABC_transporter-like_ATP-bd"/>
</dbReference>
<accession>A0ABW3J6Q5</accession>
<keyword evidence="10" id="KW-1185">Reference proteome</keyword>
<gene>
    <name evidence="9" type="primary">ccmA</name>
    <name evidence="9" type="ORF">ACFQ2F_02510</name>
</gene>
<dbReference type="InterPro" id="IPR005895">
    <property type="entry name" value="ABC_transptr_haem_export_CcmA"/>
</dbReference>
<comment type="caution">
    <text evidence="9">The sequence shown here is derived from an EMBL/GenBank/DDBJ whole genome shotgun (WGS) entry which is preliminary data.</text>
</comment>